<dbReference type="RefSeq" id="XP_002737317.1">
    <property type="nucleotide sequence ID" value="XM_002737271.1"/>
</dbReference>
<keyword evidence="3 6" id="KW-1133">Transmembrane helix</keyword>
<dbReference type="PANTHER" id="PTHR12428:SF65">
    <property type="entry name" value="CYTOCHROME C OXIDASE ASSEMBLY PROTEIN COX18, MITOCHONDRIAL"/>
    <property type="match status" value="1"/>
</dbReference>
<sequence>MSRLVLVGLRSKRVVFPHRAWLCASALPCAGPFNIQTVNSSTHTSLYETLFYKDSPPVWFAQQVLETGHDFTNLPWWASIILTTFALRTAVTLPFAVYQHYIFARLELLQPQIAQYGRQLQVYVKQKEVDENWGKNKSRVYFKMQMKKVVTALYIRDNIHPFKASLLLWVQLPMWVFISFALRNMTGAFPGKVAQEFGPLVPSMATEGALWFPDLTLPDPFVILPIILGLSNLLVIEMHALRSTKPTKWQGRITNLFRFFSVAMVPLAAYLPTGMSLYWASSSVYGLGQNLLLKSPKMRRIFQLPHVPSESTTPYKDMMKLAKIKFLRQSESK</sequence>
<dbReference type="InterPro" id="IPR028055">
    <property type="entry name" value="YidC/Oxa/ALB_C"/>
</dbReference>
<dbReference type="InterPro" id="IPR001708">
    <property type="entry name" value="YidC/ALB3/OXA1/COX18"/>
</dbReference>
<comment type="subcellular location">
    <subcellularLocation>
        <location evidence="1 5">Membrane</location>
        <topology evidence="1 5">Multi-pass membrane protein</topology>
    </subcellularLocation>
</comment>
<name>A0ABM0GU00_SACKO</name>
<gene>
    <name evidence="9" type="primary">LOC100377335</name>
</gene>
<accession>A0ABM0GU00</accession>
<evidence type="ECO:0000259" key="7">
    <source>
        <dbReference type="Pfam" id="PF02096"/>
    </source>
</evidence>
<keyword evidence="4 6" id="KW-0472">Membrane</keyword>
<evidence type="ECO:0000256" key="3">
    <source>
        <dbReference type="ARBA" id="ARBA00022989"/>
    </source>
</evidence>
<proteinExistence type="inferred from homology"/>
<evidence type="ECO:0000256" key="5">
    <source>
        <dbReference type="RuleBase" id="RU003945"/>
    </source>
</evidence>
<evidence type="ECO:0000256" key="4">
    <source>
        <dbReference type="ARBA" id="ARBA00023136"/>
    </source>
</evidence>
<dbReference type="PANTHER" id="PTHR12428">
    <property type="entry name" value="OXA1"/>
    <property type="match status" value="1"/>
</dbReference>
<feature type="transmembrane region" description="Helical" evidence="6">
    <location>
        <begin position="253"/>
        <end position="271"/>
    </location>
</feature>
<dbReference type="Proteomes" id="UP000694865">
    <property type="component" value="Unplaced"/>
</dbReference>
<feature type="transmembrane region" description="Helical" evidence="6">
    <location>
        <begin position="76"/>
        <end position="98"/>
    </location>
</feature>
<feature type="transmembrane region" description="Helical" evidence="6">
    <location>
        <begin position="164"/>
        <end position="182"/>
    </location>
</feature>
<keyword evidence="2 5" id="KW-0812">Transmembrane</keyword>
<comment type="similarity">
    <text evidence="5">Belongs to the OXA1/ALB3/YidC family.</text>
</comment>
<reference evidence="9" key="1">
    <citation type="submission" date="2025-08" db="UniProtKB">
        <authorList>
            <consortium name="RefSeq"/>
        </authorList>
    </citation>
    <scope>IDENTIFICATION</scope>
    <source>
        <tissue evidence="9">Testes</tissue>
    </source>
</reference>
<feature type="transmembrane region" description="Helical" evidence="6">
    <location>
        <begin position="221"/>
        <end position="241"/>
    </location>
</feature>
<evidence type="ECO:0000313" key="9">
    <source>
        <dbReference type="RefSeq" id="XP_002737317.1"/>
    </source>
</evidence>
<organism evidence="8 9">
    <name type="scientific">Saccoglossus kowalevskii</name>
    <name type="common">Acorn worm</name>
    <dbReference type="NCBI Taxonomy" id="10224"/>
    <lineage>
        <taxon>Eukaryota</taxon>
        <taxon>Metazoa</taxon>
        <taxon>Hemichordata</taxon>
        <taxon>Enteropneusta</taxon>
        <taxon>Harrimaniidae</taxon>
        <taxon>Saccoglossus</taxon>
    </lineage>
</organism>
<keyword evidence="8" id="KW-1185">Reference proteome</keyword>
<dbReference type="CDD" id="cd20069">
    <property type="entry name" value="5TM_Oxa1-like"/>
    <property type="match status" value="1"/>
</dbReference>
<evidence type="ECO:0000256" key="1">
    <source>
        <dbReference type="ARBA" id="ARBA00004141"/>
    </source>
</evidence>
<evidence type="ECO:0000256" key="6">
    <source>
        <dbReference type="SAM" id="Phobius"/>
    </source>
</evidence>
<dbReference type="Pfam" id="PF02096">
    <property type="entry name" value="60KD_IMP"/>
    <property type="match status" value="1"/>
</dbReference>
<evidence type="ECO:0000256" key="2">
    <source>
        <dbReference type="ARBA" id="ARBA00022692"/>
    </source>
</evidence>
<feature type="domain" description="Membrane insertase YidC/Oxa/ALB C-terminal" evidence="7">
    <location>
        <begin position="76"/>
        <end position="294"/>
    </location>
</feature>
<dbReference type="GeneID" id="100377335"/>
<evidence type="ECO:0000313" key="8">
    <source>
        <dbReference type="Proteomes" id="UP000694865"/>
    </source>
</evidence>
<protein>
    <submittedName>
        <fullName evidence="9">Mitochondrial inner membrane protein COX18-like</fullName>
    </submittedName>
</protein>